<dbReference type="SUPFAM" id="SSF51735">
    <property type="entry name" value="NAD(P)-binding Rossmann-fold domains"/>
    <property type="match status" value="1"/>
</dbReference>
<name>A0AAN6UT25_9PEZI</name>
<dbReference type="PANTHER" id="PTHR43162:SF1">
    <property type="entry name" value="PRESTALK A DIFFERENTIATION PROTEIN A"/>
    <property type="match status" value="1"/>
</dbReference>
<organism evidence="1 2">
    <name type="scientific">Trichocladium antarcticum</name>
    <dbReference type="NCBI Taxonomy" id="1450529"/>
    <lineage>
        <taxon>Eukaryota</taxon>
        <taxon>Fungi</taxon>
        <taxon>Dikarya</taxon>
        <taxon>Ascomycota</taxon>
        <taxon>Pezizomycotina</taxon>
        <taxon>Sordariomycetes</taxon>
        <taxon>Sordariomycetidae</taxon>
        <taxon>Sordariales</taxon>
        <taxon>Chaetomiaceae</taxon>
        <taxon>Trichocladium</taxon>
    </lineage>
</organism>
<dbReference type="Gene3D" id="3.40.50.720">
    <property type="entry name" value="NAD(P)-binding Rossmann-like Domain"/>
    <property type="match status" value="1"/>
</dbReference>
<reference evidence="1" key="1">
    <citation type="journal article" date="2023" name="Mol. Phylogenet. Evol.">
        <title>Genome-scale phylogeny and comparative genomics of the fungal order Sordariales.</title>
        <authorList>
            <person name="Hensen N."/>
            <person name="Bonometti L."/>
            <person name="Westerberg I."/>
            <person name="Brannstrom I.O."/>
            <person name="Guillou S."/>
            <person name="Cros-Aarteil S."/>
            <person name="Calhoun S."/>
            <person name="Haridas S."/>
            <person name="Kuo A."/>
            <person name="Mondo S."/>
            <person name="Pangilinan J."/>
            <person name="Riley R."/>
            <person name="LaButti K."/>
            <person name="Andreopoulos B."/>
            <person name="Lipzen A."/>
            <person name="Chen C."/>
            <person name="Yan M."/>
            <person name="Daum C."/>
            <person name="Ng V."/>
            <person name="Clum A."/>
            <person name="Steindorff A."/>
            <person name="Ohm R.A."/>
            <person name="Martin F."/>
            <person name="Silar P."/>
            <person name="Natvig D.O."/>
            <person name="Lalanne C."/>
            <person name="Gautier V."/>
            <person name="Ament-Velasquez S.L."/>
            <person name="Kruys A."/>
            <person name="Hutchinson M.I."/>
            <person name="Powell A.J."/>
            <person name="Barry K."/>
            <person name="Miller A.N."/>
            <person name="Grigoriev I.V."/>
            <person name="Debuchy R."/>
            <person name="Gladieux P."/>
            <person name="Hiltunen Thoren M."/>
            <person name="Johannesson H."/>
        </authorList>
    </citation>
    <scope>NUCLEOTIDE SEQUENCE</scope>
    <source>
        <strain evidence="1">CBS 123565</strain>
    </source>
</reference>
<dbReference type="AlphaFoldDB" id="A0AAN6UT25"/>
<dbReference type="PANTHER" id="PTHR43162">
    <property type="match status" value="1"/>
</dbReference>
<accession>A0AAN6UT25</accession>
<evidence type="ECO:0000313" key="1">
    <source>
        <dbReference type="EMBL" id="KAK4138394.1"/>
    </source>
</evidence>
<proteinExistence type="predicted"/>
<dbReference type="InterPro" id="IPR051604">
    <property type="entry name" value="Ergot_Alk_Oxidoreductase"/>
</dbReference>
<dbReference type="InterPro" id="IPR036291">
    <property type="entry name" value="NAD(P)-bd_dom_sf"/>
</dbReference>
<evidence type="ECO:0000313" key="2">
    <source>
        <dbReference type="Proteomes" id="UP001304895"/>
    </source>
</evidence>
<reference evidence="1" key="2">
    <citation type="submission" date="2023-05" db="EMBL/GenBank/DDBJ databases">
        <authorList>
            <consortium name="Lawrence Berkeley National Laboratory"/>
            <person name="Steindorff A."/>
            <person name="Hensen N."/>
            <person name="Bonometti L."/>
            <person name="Westerberg I."/>
            <person name="Brannstrom I.O."/>
            <person name="Guillou S."/>
            <person name="Cros-Aarteil S."/>
            <person name="Calhoun S."/>
            <person name="Haridas S."/>
            <person name="Kuo A."/>
            <person name="Mondo S."/>
            <person name="Pangilinan J."/>
            <person name="Riley R."/>
            <person name="Labutti K."/>
            <person name="Andreopoulos B."/>
            <person name="Lipzen A."/>
            <person name="Chen C."/>
            <person name="Yanf M."/>
            <person name="Daum C."/>
            <person name="Ng V."/>
            <person name="Clum A."/>
            <person name="Ohm R."/>
            <person name="Martin F."/>
            <person name="Silar P."/>
            <person name="Natvig D."/>
            <person name="Lalanne C."/>
            <person name="Gautier V."/>
            <person name="Ament-Velasquez S.L."/>
            <person name="Kruys A."/>
            <person name="Hutchinson M.I."/>
            <person name="Powell A.J."/>
            <person name="Barry K."/>
            <person name="Miller A.N."/>
            <person name="Grigoriev I.V."/>
            <person name="Debuchy R."/>
            <person name="Gladieux P."/>
            <person name="Thoren M.H."/>
            <person name="Johannesson H."/>
        </authorList>
    </citation>
    <scope>NUCLEOTIDE SEQUENCE</scope>
    <source>
        <strain evidence="1">CBS 123565</strain>
    </source>
</reference>
<gene>
    <name evidence="1" type="ORF">BT67DRAFT_446526</name>
</gene>
<comment type="caution">
    <text evidence="1">The sequence shown here is derived from an EMBL/GenBank/DDBJ whole genome shotgun (WGS) entry which is preliminary data.</text>
</comment>
<dbReference type="Proteomes" id="UP001304895">
    <property type="component" value="Unassembled WGS sequence"/>
</dbReference>
<keyword evidence="2" id="KW-1185">Reference proteome</keyword>
<protein>
    <submittedName>
        <fullName evidence="1">NAD(P)-binding protein</fullName>
    </submittedName>
</protein>
<sequence length="302" mass="31453">MASSKVIVFGPTGKVGSATAITAQQHGAKVFLAMRDTQKPIPGLTSAQEQAGGFERVQADLTKPDTISAAVAQTGAKHAFTSLKAAGIDFVVFLSSLTVTGELARIPPSESIPWLHAQGEIALADVFGTDGYAAVRPGLFASNLLQLRDQIAAGATVRISAPGARCDYISPEDIRAVSGALLAKGPSALDAGKAEKNAIYLCGPQRISQADAVVLIGKAIGKDVKVEDFATEQDAVDGIMRGLGMPEVAARYLVGVMHGMCQHDGLFATVNFEEAVANVERYGGKPATDIHAWIAANKSKLI</sequence>
<dbReference type="EMBL" id="MU853401">
    <property type="protein sequence ID" value="KAK4138394.1"/>
    <property type="molecule type" value="Genomic_DNA"/>
</dbReference>